<name>A0ABU0X7J0_9PSEU</name>
<comment type="caution">
    <text evidence="14">The sequence shown here is derived from an EMBL/GenBank/DDBJ whole genome shotgun (WGS) entry which is preliminary data.</text>
</comment>
<dbReference type="SUPFAM" id="SSF51569">
    <property type="entry name" value="Aldolase"/>
    <property type="match status" value="1"/>
</dbReference>
<evidence type="ECO:0000256" key="3">
    <source>
        <dbReference type="ARBA" id="ARBA00007985"/>
    </source>
</evidence>
<evidence type="ECO:0000259" key="13">
    <source>
        <dbReference type="Pfam" id="PF00793"/>
    </source>
</evidence>
<evidence type="ECO:0000256" key="6">
    <source>
        <dbReference type="ARBA" id="ARBA00022679"/>
    </source>
</evidence>
<evidence type="ECO:0000256" key="8">
    <source>
        <dbReference type="ARBA" id="ARBA00031111"/>
    </source>
</evidence>
<evidence type="ECO:0000256" key="4">
    <source>
        <dbReference type="ARBA" id="ARBA00012694"/>
    </source>
</evidence>
<feature type="domain" description="DAHP synthetase I/KDSA" evidence="13">
    <location>
        <begin position="49"/>
        <end position="283"/>
    </location>
</feature>
<keyword evidence="5" id="KW-0028">Amino-acid biosynthesis</keyword>
<evidence type="ECO:0000256" key="9">
    <source>
        <dbReference type="ARBA" id="ARBA00031349"/>
    </source>
</evidence>
<feature type="region of interest" description="Disordered" evidence="12">
    <location>
        <begin position="1"/>
        <end position="30"/>
    </location>
</feature>
<evidence type="ECO:0000256" key="1">
    <source>
        <dbReference type="ARBA" id="ARBA00003726"/>
    </source>
</evidence>
<protein>
    <recommendedName>
        <fullName evidence="4">3-deoxy-7-phosphoheptulonate synthase</fullName>
        <ecNumber evidence="4">2.5.1.54</ecNumber>
    </recommendedName>
    <alternativeName>
        <fullName evidence="10">3-deoxy-D-arabino-heptulosonate 7-phosphate synthase</fullName>
    </alternativeName>
    <alternativeName>
        <fullName evidence="9">DAHP synthase</fullName>
    </alternativeName>
    <alternativeName>
        <fullName evidence="8">Phospho-2-keto-3-deoxyheptonate aldolase</fullName>
    </alternativeName>
</protein>
<reference evidence="14 15" key="1">
    <citation type="submission" date="2017-06" db="EMBL/GenBank/DDBJ databases">
        <title>Cultured bacterium strain Saccharothrix yanglingensis Hhs.015.</title>
        <authorList>
            <person name="Xia Y."/>
        </authorList>
    </citation>
    <scope>NUCLEOTIDE SEQUENCE [LARGE SCALE GENOMIC DNA]</scope>
    <source>
        <strain evidence="14 15">Hhs.015</strain>
    </source>
</reference>
<keyword evidence="6" id="KW-0808">Transferase</keyword>
<keyword evidence="7" id="KW-0057">Aromatic amino acid biosynthesis</keyword>
<comment type="pathway">
    <text evidence="2">Metabolic intermediate biosynthesis; chorismate biosynthesis; chorismate from D-erythrose 4-phosphate and phosphoenolpyruvate: step 1/7.</text>
</comment>
<dbReference type="InterPro" id="IPR013785">
    <property type="entry name" value="Aldolase_TIM"/>
</dbReference>
<evidence type="ECO:0000313" key="15">
    <source>
        <dbReference type="Proteomes" id="UP001225605"/>
    </source>
</evidence>
<dbReference type="Proteomes" id="UP001225605">
    <property type="component" value="Unassembled WGS sequence"/>
</dbReference>
<evidence type="ECO:0000256" key="7">
    <source>
        <dbReference type="ARBA" id="ARBA00023141"/>
    </source>
</evidence>
<evidence type="ECO:0000313" key="14">
    <source>
        <dbReference type="EMBL" id="MDQ2588099.1"/>
    </source>
</evidence>
<dbReference type="EMBL" id="NSDM01000015">
    <property type="protein sequence ID" value="MDQ2588099.1"/>
    <property type="molecule type" value="Genomic_DNA"/>
</dbReference>
<keyword evidence="15" id="KW-1185">Reference proteome</keyword>
<accession>A0ABU0X7J0</accession>
<comment type="function">
    <text evidence="1">Stereospecific condensation of phosphoenolpyruvate (PEP) and D-erythrose-4-phosphate (E4P) giving rise to 3-deoxy-D-arabino-heptulosonate-7-phosphate (DAHP).</text>
</comment>
<dbReference type="EC" id="2.5.1.54" evidence="4"/>
<dbReference type="Pfam" id="PF00793">
    <property type="entry name" value="DAHP_synth_1"/>
    <property type="match status" value="1"/>
</dbReference>
<evidence type="ECO:0000256" key="10">
    <source>
        <dbReference type="ARBA" id="ARBA00032193"/>
    </source>
</evidence>
<comment type="catalytic activity">
    <reaction evidence="11">
        <text>D-erythrose 4-phosphate + phosphoenolpyruvate + H2O = 7-phospho-2-dehydro-3-deoxy-D-arabino-heptonate + phosphate</text>
        <dbReference type="Rhea" id="RHEA:14717"/>
        <dbReference type="ChEBI" id="CHEBI:15377"/>
        <dbReference type="ChEBI" id="CHEBI:16897"/>
        <dbReference type="ChEBI" id="CHEBI:43474"/>
        <dbReference type="ChEBI" id="CHEBI:58394"/>
        <dbReference type="ChEBI" id="CHEBI:58702"/>
        <dbReference type="EC" id="2.5.1.54"/>
    </reaction>
</comment>
<evidence type="ECO:0000256" key="11">
    <source>
        <dbReference type="ARBA" id="ARBA00047508"/>
    </source>
</evidence>
<gene>
    <name evidence="14" type="ORF">CKY47_29870</name>
</gene>
<sequence>MRWHPRRRAPLPGTAPIHEGVNAVHPSTTDSPTPRIAALVHRQRVAVRRVLDGADDRLLVVAGPGPARDTAAALDYARQLAEAAIPYRGQLLVVLCAYPETADADHGRRFLLGALGTGLPQAIRCARPATALHVADLVAYGLVTARPATDPLHWRWAARVPVPVGCENVAGCDVDVAVAAILDANAHRTRLSRFPVAHPAAHLVLRGGPYRPEHDPASTTDALIRLRTAGLPPRLVLAVPGVDDLLRQRGVAVSVARQVAAGQRGVVGTVIGSFLHAGRQSTPVGYGISTSGPCLGLPDTVSLLDTLAIAVERRRLRRR</sequence>
<dbReference type="PANTHER" id="PTHR21225:SF12">
    <property type="entry name" value="PHOSPHO-2-DEHYDRO-3-DEOXYHEPTONATE ALDOLASE, TYROSINE-INHIBITED"/>
    <property type="match status" value="1"/>
</dbReference>
<comment type="similarity">
    <text evidence="3">Belongs to the class-I DAHP synthase family.</text>
</comment>
<evidence type="ECO:0000256" key="12">
    <source>
        <dbReference type="SAM" id="MobiDB-lite"/>
    </source>
</evidence>
<organism evidence="14 15">
    <name type="scientific">Saccharothrix yanglingensis</name>
    <dbReference type="NCBI Taxonomy" id="659496"/>
    <lineage>
        <taxon>Bacteria</taxon>
        <taxon>Bacillati</taxon>
        <taxon>Actinomycetota</taxon>
        <taxon>Actinomycetes</taxon>
        <taxon>Pseudonocardiales</taxon>
        <taxon>Pseudonocardiaceae</taxon>
        <taxon>Saccharothrix</taxon>
    </lineage>
</organism>
<evidence type="ECO:0000256" key="5">
    <source>
        <dbReference type="ARBA" id="ARBA00022605"/>
    </source>
</evidence>
<evidence type="ECO:0000256" key="2">
    <source>
        <dbReference type="ARBA" id="ARBA00004688"/>
    </source>
</evidence>
<dbReference type="InterPro" id="IPR006219">
    <property type="entry name" value="DAHP_synth_1"/>
</dbReference>
<dbReference type="InterPro" id="IPR006218">
    <property type="entry name" value="DAHP1/KDSA"/>
</dbReference>
<proteinExistence type="inferred from homology"/>
<dbReference type="PANTHER" id="PTHR21225">
    <property type="entry name" value="PHOSPHO-2-DEHYDRO-3-DEOXYHEPTONATE ALDOLASE DAHP SYNTHETASE"/>
    <property type="match status" value="1"/>
</dbReference>
<dbReference type="Gene3D" id="3.20.20.70">
    <property type="entry name" value="Aldolase class I"/>
    <property type="match status" value="1"/>
</dbReference>